<gene>
    <name evidence="2" type="ORF">Cgig2_031356</name>
</gene>
<evidence type="ECO:0000313" key="3">
    <source>
        <dbReference type="Proteomes" id="UP001153076"/>
    </source>
</evidence>
<keyword evidence="3" id="KW-1185">Reference proteome</keyword>
<evidence type="ECO:0000313" key="2">
    <source>
        <dbReference type="EMBL" id="KAJ8429065.1"/>
    </source>
</evidence>
<dbReference type="Proteomes" id="UP001153076">
    <property type="component" value="Unassembled WGS sequence"/>
</dbReference>
<keyword evidence="1" id="KW-0732">Signal</keyword>
<protein>
    <submittedName>
        <fullName evidence="2">Uncharacterized protein</fullName>
    </submittedName>
</protein>
<sequence>MGTVSYFGRLLLSVIISHSRVGANSICTDLEVKFGVVEFIWIEDLQSGVRATDISVDPEVKFGVVEFIPGCGGMCGIEINPNYIKHAIIDETPSSHFRHSFYRFWLKFDLQELCNVGSFPNMASCKIFWGTGVLQIRGAVFDRWLVAGNRGVRIFVFGQFHL</sequence>
<accession>A0A9Q1JQC0</accession>
<dbReference type="EMBL" id="JAKOGI010000940">
    <property type="protein sequence ID" value="KAJ8429065.1"/>
    <property type="molecule type" value="Genomic_DNA"/>
</dbReference>
<feature type="signal peptide" evidence="1">
    <location>
        <begin position="1"/>
        <end position="23"/>
    </location>
</feature>
<dbReference type="AlphaFoldDB" id="A0A9Q1JQC0"/>
<reference evidence="2" key="1">
    <citation type="submission" date="2022-04" db="EMBL/GenBank/DDBJ databases">
        <title>Carnegiea gigantea Genome sequencing and assembly v2.</title>
        <authorList>
            <person name="Copetti D."/>
            <person name="Sanderson M.J."/>
            <person name="Burquez A."/>
            <person name="Wojciechowski M.F."/>
        </authorList>
    </citation>
    <scope>NUCLEOTIDE SEQUENCE</scope>
    <source>
        <strain evidence="2">SGP5-SGP5p</strain>
        <tissue evidence="2">Aerial part</tissue>
    </source>
</reference>
<feature type="chain" id="PRO_5040401504" evidence="1">
    <location>
        <begin position="24"/>
        <end position="162"/>
    </location>
</feature>
<evidence type="ECO:0000256" key="1">
    <source>
        <dbReference type="SAM" id="SignalP"/>
    </source>
</evidence>
<comment type="caution">
    <text evidence="2">The sequence shown here is derived from an EMBL/GenBank/DDBJ whole genome shotgun (WGS) entry which is preliminary data.</text>
</comment>
<organism evidence="2 3">
    <name type="scientific">Carnegiea gigantea</name>
    <dbReference type="NCBI Taxonomy" id="171969"/>
    <lineage>
        <taxon>Eukaryota</taxon>
        <taxon>Viridiplantae</taxon>
        <taxon>Streptophyta</taxon>
        <taxon>Embryophyta</taxon>
        <taxon>Tracheophyta</taxon>
        <taxon>Spermatophyta</taxon>
        <taxon>Magnoliopsida</taxon>
        <taxon>eudicotyledons</taxon>
        <taxon>Gunneridae</taxon>
        <taxon>Pentapetalae</taxon>
        <taxon>Caryophyllales</taxon>
        <taxon>Cactineae</taxon>
        <taxon>Cactaceae</taxon>
        <taxon>Cactoideae</taxon>
        <taxon>Echinocereeae</taxon>
        <taxon>Carnegiea</taxon>
    </lineage>
</organism>
<proteinExistence type="predicted"/>
<name>A0A9Q1JQC0_9CARY</name>